<dbReference type="InterPro" id="IPR011042">
    <property type="entry name" value="6-blade_b-propeller_TolB-like"/>
</dbReference>
<keyword evidence="2" id="KW-1133">Transmembrane helix</keyword>
<reference evidence="3 4" key="1">
    <citation type="journal article" date="2016" name="Nat. Commun.">
        <title>Thousands of microbial genomes shed light on interconnected biogeochemical processes in an aquifer system.</title>
        <authorList>
            <person name="Anantharaman K."/>
            <person name="Brown C.T."/>
            <person name="Hug L.A."/>
            <person name="Sharon I."/>
            <person name="Castelle C.J."/>
            <person name="Probst A.J."/>
            <person name="Thomas B.C."/>
            <person name="Singh A."/>
            <person name="Wilkins M.J."/>
            <person name="Karaoz U."/>
            <person name="Brodie E.L."/>
            <person name="Williams K.H."/>
            <person name="Hubbard S.S."/>
            <person name="Banfield J.F."/>
        </authorList>
    </citation>
    <scope>NUCLEOTIDE SEQUENCE [LARGE SCALE GENOMIC DNA]</scope>
</reference>
<dbReference type="SUPFAM" id="SSF101898">
    <property type="entry name" value="NHL repeat"/>
    <property type="match status" value="1"/>
</dbReference>
<gene>
    <name evidence="3" type="ORF">A2786_05840</name>
</gene>
<feature type="transmembrane region" description="Helical" evidence="2">
    <location>
        <begin position="305"/>
        <end position="325"/>
    </location>
</feature>
<name>A0A1G1VUE6_9BACT</name>
<protein>
    <recommendedName>
        <fullName evidence="5">PPM-type phosphatase domain-containing protein</fullName>
    </recommendedName>
</protein>
<evidence type="ECO:0000313" key="3">
    <source>
        <dbReference type="EMBL" id="OGY19028.1"/>
    </source>
</evidence>
<keyword evidence="2" id="KW-0812">Transmembrane</keyword>
<feature type="region of interest" description="Disordered" evidence="1">
    <location>
        <begin position="231"/>
        <end position="252"/>
    </location>
</feature>
<proteinExistence type="predicted"/>
<accession>A0A1G1VUE6</accession>
<dbReference type="EMBL" id="MHCJ01000001">
    <property type="protein sequence ID" value="OGY19028.1"/>
    <property type="molecule type" value="Genomic_DNA"/>
</dbReference>
<comment type="caution">
    <text evidence="3">The sequence shown here is derived from an EMBL/GenBank/DDBJ whole genome shotgun (WGS) entry which is preliminary data.</text>
</comment>
<evidence type="ECO:0000256" key="2">
    <source>
        <dbReference type="SAM" id="Phobius"/>
    </source>
</evidence>
<dbReference type="Gene3D" id="2.120.10.30">
    <property type="entry name" value="TolB, C-terminal domain"/>
    <property type="match status" value="1"/>
</dbReference>
<organism evidence="3 4">
    <name type="scientific">Candidatus Chisholmbacteria bacterium RIFCSPHIGHO2_01_FULL_52_32</name>
    <dbReference type="NCBI Taxonomy" id="1797591"/>
    <lineage>
        <taxon>Bacteria</taxon>
        <taxon>Candidatus Chisholmiibacteriota</taxon>
    </lineage>
</organism>
<dbReference type="Proteomes" id="UP000179233">
    <property type="component" value="Unassembled WGS sequence"/>
</dbReference>
<evidence type="ECO:0000256" key="1">
    <source>
        <dbReference type="SAM" id="MobiDB-lite"/>
    </source>
</evidence>
<evidence type="ECO:0000313" key="4">
    <source>
        <dbReference type="Proteomes" id="UP000179233"/>
    </source>
</evidence>
<evidence type="ECO:0008006" key="5">
    <source>
        <dbReference type="Google" id="ProtNLM"/>
    </source>
</evidence>
<keyword evidence="2" id="KW-0472">Membrane</keyword>
<dbReference type="AlphaFoldDB" id="A0A1G1VUE6"/>
<sequence length="670" mass="73077">MENFRFLLSVSKLVGAASDRSWSQIHTFIPSDKKILRRGALLAAIHLKALDSTEEGVLDLPSFGKEIIQRLHEHYFGASEDSVSPLELLTKSVEAVSSEFSQVAVEVVAGVILPVELSAHLGVLYLAIHGQGSVVLMRGGRLYRILLGSSDQPQHVITASGFVQDGDLLVFGSSDFFRLLPHSALQNALRSLDPVEASSILAPLVHGGEENSGVAAVLCLVQKAPLSATPLQTAEEPQEDLEGQPEPIQKGREGGRRLSRLRVFLDLSRRFPNWLRRGAADSILGLHLPHEDIVVKAEAGKRRSLMFSIAIVVLLLLGVSVVFGWRRRVALEQEKAFAAVWEVADHQYQEALGLVDLNPLRSRALLMQAEHDLSDALSSPKPFSKSQRERLTTLLSELSSVLERVSGEYRTGEAPVFMDLALVRPNTFGESLALHGDSLVVLDRTSGVLIRIGISNKSAEPVGGGSLLSQALLTGVYSGRGFVLARAGVVEVSLSGKTSAVVIQSDPEWGDIIDLSVFGGNLYLLDRGTSEIFRYPGTEGGFGPRTRWLGESVLPDLADSSSFAIDGDIWILKPQTILRFTRGVLNPFSITGMDVGFSQPSILYTTDESERLYVLDRGNQRVVVLDKNGEYRSQYIWDGLQGVSDMVVTETEGKILLLSGSMIYEIPLRK</sequence>